<evidence type="ECO:0000313" key="2">
    <source>
        <dbReference type="EMBL" id="QHB37473.1"/>
    </source>
</evidence>
<accession>A0A6B9L9I6</accession>
<dbReference type="Proteomes" id="UP000463915">
    <property type="component" value="Segment"/>
</dbReference>
<name>A0A6B9L9I6_9CAUD</name>
<reference evidence="2 3" key="1">
    <citation type="submission" date="2019-12" db="EMBL/GenBank/DDBJ databases">
        <authorList>
            <person name="Ayuk M.A."/>
            <person name="Robinson C.J."/>
            <person name="Anderson W.A."/>
            <person name="Ullah H."/>
            <person name="Gugssa A."/>
            <person name="Somiranjan G."/>
            <person name="Allen A."/>
            <person name="Lourds M.F."/>
            <person name="Quagraine B.K."/>
            <person name="Smith M."/>
            <person name="Moore M."/>
            <person name="Oliver J."/>
            <person name="Irabor E."/>
            <person name="Roy S.D."/>
            <person name="Bassey G."/>
            <person name="Louis B.N."/>
            <person name="Adu D."/>
            <person name="Akhimien C.E."/>
            <person name="Annor K."/>
            <person name="Archibald A."/>
            <person name="Ashagre K.C."/>
            <person name="Baity M.R."/>
            <person name="Barnes K.J."/>
            <person name="Barrios L.E."/>
            <person name="Black A.C."/>
            <person name="Bowen'Kauth M.S."/>
            <person name="Bowman K.N."/>
            <person name="Breaux D.L."/>
            <person name="Brooks J.A."/>
            <person name="Bwayili H.A."/>
            <person name="Caine T."/>
            <person name="Williams A.Y."/>
            <person name="Norris L.J."/>
            <person name="Nwozo E.O."/>
            <person name="Prosper P.L."/>
            <person name="Rankin N.A."/>
            <person name="Richardson K.M."/>
            <person name="Robinson D.M."/>
            <person name="Salters D.J."/>
            <person name="Savage M.A."/>
            <person name="Solomon S.M."/>
            <person name="Williams L.R."/>
            <person name="Curtis N."/>
            <person name="Garlena R.A."/>
            <person name="Russell D.A."/>
            <person name="Pope W.H."/>
            <person name="Jacobs-Sera D."/>
            <person name="Hatfull G.F."/>
        </authorList>
    </citation>
    <scope>NUCLEOTIDE SEQUENCE [LARGE SCALE GENOMIC DNA]</scope>
</reference>
<dbReference type="InterPro" id="IPR055751">
    <property type="entry name" value="DUF7327"/>
</dbReference>
<keyword evidence="3" id="KW-1185">Reference proteome</keyword>
<feature type="region of interest" description="Disordered" evidence="1">
    <location>
        <begin position="54"/>
        <end position="84"/>
    </location>
</feature>
<dbReference type="KEGG" id="vg:77924864"/>
<dbReference type="GeneID" id="77924864"/>
<dbReference type="Pfam" id="PF24013">
    <property type="entry name" value="DUF7327"/>
    <property type="match status" value="1"/>
</dbReference>
<sequence length="84" mass="8682">MKALVPVVATAVAIGLAPVASAEPNWQHDVLCSSNMAYRNAHKDVCADYSIGSHGGNGGWGPKDADGDGEPNESDQKPYDGNVS</sequence>
<proteinExistence type="predicted"/>
<organism evidence="2 3">
    <name type="scientific">Mycobacterium phage Onyinye</name>
    <dbReference type="NCBI Taxonomy" id="2686235"/>
    <lineage>
        <taxon>Viruses</taxon>
        <taxon>Duplodnaviria</taxon>
        <taxon>Heunggongvirae</taxon>
        <taxon>Uroviricota</taxon>
        <taxon>Caudoviricetes</taxon>
        <taxon>Onyinyevirus</taxon>
        <taxon>Onyinyevirus onyinye</taxon>
    </lineage>
</organism>
<protein>
    <submittedName>
        <fullName evidence="2">Uncharacterized protein</fullName>
    </submittedName>
</protein>
<evidence type="ECO:0000256" key="1">
    <source>
        <dbReference type="SAM" id="MobiDB-lite"/>
    </source>
</evidence>
<gene>
    <name evidence="2" type="primary">68</name>
    <name evidence="2" type="ORF">SEA_ONYINYE_68</name>
</gene>
<dbReference type="RefSeq" id="YP_010649317.1">
    <property type="nucleotide sequence ID" value="NC_070765.1"/>
</dbReference>
<evidence type="ECO:0000313" key="3">
    <source>
        <dbReference type="Proteomes" id="UP000463915"/>
    </source>
</evidence>
<dbReference type="EMBL" id="MN813687">
    <property type="protein sequence ID" value="QHB37473.1"/>
    <property type="molecule type" value="Genomic_DNA"/>
</dbReference>